<keyword evidence="2" id="KW-0812">Transmembrane</keyword>
<keyword evidence="4" id="KW-1185">Reference proteome</keyword>
<evidence type="ECO:0008006" key="5">
    <source>
        <dbReference type="Google" id="ProtNLM"/>
    </source>
</evidence>
<reference evidence="3" key="1">
    <citation type="submission" date="2023-01" db="EMBL/GenBank/DDBJ databases">
        <title>The chitinases involved in constricting ring structure development in the nematode-trapping fungus Drechslerella dactyloides.</title>
        <authorList>
            <person name="Wang R."/>
            <person name="Zhang L."/>
            <person name="Tang P."/>
            <person name="Li S."/>
            <person name="Liang L."/>
        </authorList>
    </citation>
    <scope>NUCLEOTIDE SEQUENCE</scope>
    <source>
        <strain evidence="3">YMF1.00031</strain>
    </source>
</reference>
<feature type="region of interest" description="Disordered" evidence="1">
    <location>
        <begin position="39"/>
        <end position="65"/>
    </location>
</feature>
<evidence type="ECO:0000256" key="2">
    <source>
        <dbReference type="SAM" id="Phobius"/>
    </source>
</evidence>
<proteinExistence type="predicted"/>
<feature type="transmembrane region" description="Helical" evidence="2">
    <location>
        <begin position="116"/>
        <end position="138"/>
    </location>
</feature>
<name>A0AAD6J7Z9_DREDA</name>
<dbReference type="EMBL" id="JAQGDS010000001">
    <property type="protein sequence ID" value="KAJ6264391.1"/>
    <property type="molecule type" value="Genomic_DNA"/>
</dbReference>
<dbReference type="AlphaFoldDB" id="A0AAD6J7Z9"/>
<comment type="caution">
    <text evidence="3">The sequence shown here is derived from an EMBL/GenBank/DDBJ whole genome shotgun (WGS) entry which is preliminary data.</text>
</comment>
<evidence type="ECO:0000313" key="3">
    <source>
        <dbReference type="EMBL" id="KAJ6264391.1"/>
    </source>
</evidence>
<dbReference type="PANTHER" id="PTHR12840">
    <property type="entry name" value="NADH-UBIQUINONE OXIDOREDUCTASE ASHI SUBUNIT"/>
    <property type="match status" value="1"/>
</dbReference>
<dbReference type="Pfam" id="PF05821">
    <property type="entry name" value="NDUF_B8"/>
    <property type="match status" value="1"/>
</dbReference>
<keyword evidence="2" id="KW-1133">Transmembrane helix</keyword>
<sequence>MLPVRSIARSTSRLRVVRPALSSIPRCYASTTAAPASALPGPARVLTGNPDIDDPGLNGGYSVTQPPPMKAQFRDPYAKWWDPQERRNFGEPIHEDNDVLGIFSLWEYTAATPKQAAISCASFIALGLSICGVVYYTYPDKPAVPREFPDNGLEKSLGGKGAWLAKPEGSY</sequence>
<keyword evidence="2" id="KW-0472">Membrane</keyword>
<dbReference type="PANTHER" id="PTHR12840:SF1">
    <property type="entry name" value="NADH DEHYDROGENASE [UBIQUINONE] 1 BETA SUBCOMPLEX SUBUNIT 8, MITOCHONDRIAL"/>
    <property type="match status" value="1"/>
</dbReference>
<accession>A0AAD6J7Z9</accession>
<evidence type="ECO:0000256" key="1">
    <source>
        <dbReference type="SAM" id="MobiDB-lite"/>
    </source>
</evidence>
<evidence type="ECO:0000313" key="4">
    <source>
        <dbReference type="Proteomes" id="UP001221413"/>
    </source>
</evidence>
<protein>
    <recommendedName>
        <fullName evidence="5">NADH:ubiquinone oxidoreductase 20.1kD subunit</fullName>
    </recommendedName>
</protein>
<gene>
    <name evidence="3" type="ORF">Dda_0537</name>
</gene>
<organism evidence="3 4">
    <name type="scientific">Drechslerella dactyloides</name>
    <name type="common">Nematode-trapping fungus</name>
    <name type="synonym">Arthrobotrys dactyloides</name>
    <dbReference type="NCBI Taxonomy" id="74499"/>
    <lineage>
        <taxon>Eukaryota</taxon>
        <taxon>Fungi</taxon>
        <taxon>Dikarya</taxon>
        <taxon>Ascomycota</taxon>
        <taxon>Pezizomycotina</taxon>
        <taxon>Orbiliomycetes</taxon>
        <taxon>Orbiliales</taxon>
        <taxon>Orbiliaceae</taxon>
        <taxon>Drechslerella</taxon>
    </lineage>
</organism>
<dbReference type="InterPro" id="IPR008699">
    <property type="entry name" value="NDUFB8"/>
</dbReference>
<dbReference type="Proteomes" id="UP001221413">
    <property type="component" value="Unassembled WGS sequence"/>
</dbReference>
<dbReference type="GO" id="GO:0005739">
    <property type="term" value="C:mitochondrion"/>
    <property type="evidence" value="ECO:0007669"/>
    <property type="project" value="InterPro"/>
</dbReference>